<protein>
    <recommendedName>
        <fullName evidence="1">SCP domain-containing protein</fullName>
    </recommendedName>
</protein>
<dbReference type="Gene3D" id="3.40.33.10">
    <property type="entry name" value="CAP"/>
    <property type="match status" value="1"/>
</dbReference>
<evidence type="ECO:0000259" key="1">
    <source>
        <dbReference type="Pfam" id="PF00188"/>
    </source>
</evidence>
<dbReference type="AlphaFoldDB" id="A0A8J2WKQ6"/>
<dbReference type="EMBL" id="CAKKLH010000089">
    <property type="protein sequence ID" value="CAH0102610.1"/>
    <property type="molecule type" value="Genomic_DNA"/>
</dbReference>
<organism evidence="2 3">
    <name type="scientific">Daphnia galeata</name>
    <dbReference type="NCBI Taxonomy" id="27404"/>
    <lineage>
        <taxon>Eukaryota</taxon>
        <taxon>Metazoa</taxon>
        <taxon>Ecdysozoa</taxon>
        <taxon>Arthropoda</taxon>
        <taxon>Crustacea</taxon>
        <taxon>Branchiopoda</taxon>
        <taxon>Diplostraca</taxon>
        <taxon>Cladocera</taxon>
        <taxon>Anomopoda</taxon>
        <taxon>Daphniidae</taxon>
        <taxon>Daphnia</taxon>
    </lineage>
</organism>
<dbReference type="InterPro" id="IPR035940">
    <property type="entry name" value="CAP_sf"/>
</dbReference>
<comment type="caution">
    <text evidence="2">The sequence shown here is derived from an EMBL/GenBank/DDBJ whole genome shotgun (WGS) entry which is preliminary data.</text>
</comment>
<keyword evidence="3" id="KW-1185">Reference proteome</keyword>
<evidence type="ECO:0000313" key="2">
    <source>
        <dbReference type="EMBL" id="CAH0102610.1"/>
    </source>
</evidence>
<dbReference type="InterPro" id="IPR014044">
    <property type="entry name" value="CAP_dom"/>
</dbReference>
<accession>A0A8J2WKQ6</accession>
<sequence>MEIVAVSVLISEVQQLPKIPPVQLPITVLPPDPPMPTKCPSVTEITLKPTAACSCGPTTSTSFTISTLKSSTGRTTTLKPISPTTTPNPFLDKICLNFEANAQTYSNLCRTTGTHTLNLFSSSIWACHPGYFAASVVSDADIATILKAHNNYRTKVAQGLESQGSPAGPHPKASNMRELKWDNELACIAAAWAHQ</sequence>
<dbReference type="Pfam" id="PF00188">
    <property type="entry name" value="CAP"/>
    <property type="match status" value="1"/>
</dbReference>
<dbReference type="SUPFAM" id="SSF55797">
    <property type="entry name" value="PR-1-like"/>
    <property type="match status" value="1"/>
</dbReference>
<evidence type="ECO:0000313" key="3">
    <source>
        <dbReference type="Proteomes" id="UP000789390"/>
    </source>
</evidence>
<feature type="domain" description="SCP" evidence="1">
    <location>
        <begin position="146"/>
        <end position="194"/>
    </location>
</feature>
<name>A0A8J2WKQ6_9CRUS</name>
<proteinExistence type="predicted"/>
<dbReference type="CDD" id="cd05380">
    <property type="entry name" value="CAP_euk"/>
    <property type="match status" value="1"/>
</dbReference>
<reference evidence="2" key="1">
    <citation type="submission" date="2021-11" db="EMBL/GenBank/DDBJ databases">
        <authorList>
            <person name="Schell T."/>
        </authorList>
    </citation>
    <scope>NUCLEOTIDE SEQUENCE</scope>
    <source>
        <strain evidence="2">M5</strain>
    </source>
</reference>
<gene>
    <name evidence="2" type="ORF">DGAL_LOCUS5047</name>
</gene>
<dbReference type="OrthoDB" id="414826at2759"/>
<dbReference type="Proteomes" id="UP000789390">
    <property type="component" value="Unassembled WGS sequence"/>
</dbReference>